<reference evidence="1 2" key="1">
    <citation type="submission" date="2015-10" db="EMBL/GenBank/DDBJ databases">
        <title>Genome sequence of Chryseobacterium greenlandense.</title>
        <authorList>
            <person name="Newman J."/>
            <person name="Fischer K."/>
            <person name="Miller J."/>
        </authorList>
    </citation>
    <scope>NUCLEOTIDE SEQUENCE [LARGE SCALE GENOMIC DNA]</scope>
    <source>
        <strain evidence="1 2">UMB34</strain>
    </source>
</reference>
<gene>
    <name evidence="1" type="ORF">AR686_07245</name>
</gene>
<name>A0A101CJ12_9FLAO</name>
<dbReference type="EMBL" id="LMAI01000004">
    <property type="protein sequence ID" value="KUJ56875.1"/>
    <property type="molecule type" value="Genomic_DNA"/>
</dbReference>
<protein>
    <recommendedName>
        <fullName evidence="3">Transcriptional regulator</fullName>
    </recommendedName>
</protein>
<proteinExistence type="predicted"/>
<comment type="caution">
    <text evidence="1">The sequence shown here is derived from an EMBL/GenBank/DDBJ whole genome shotgun (WGS) entry which is preliminary data.</text>
</comment>
<evidence type="ECO:0000313" key="1">
    <source>
        <dbReference type="EMBL" id="KUJ56875.1"/>
    </source>
</evidence>
<evidence type="ECO:0008006" key="3">
    <source>
        <dbReference type="Google" id="ProtNLM"/>
    </source>
</evidence>
<sequence length="92" mass="10692">MNESANLVYNQSTQLQKFLDYLQNHVATASMVSEATGIPQKNICRYKRKLETEGRLFEVFKSRCKLTGYFASYLSLKKNLYPITKQLTLFND</sequence>
<organism evidence="1 2">
    <name type="scientific">Chryseobacterium aquaticum subsp. greenlandense</name>
    <dbReference type="NCBI Taxonomy" id="345663"/>
    <lineage>
        <taxon>Bacteria</taxon>
        <taxon>Pseudomonadati</taxon>
        <taxon>Bacteroidota</taxon>
        <taxon>Flavobacteriia</taxon>
        <taxon>Flavobacteriales</taxon>
        <taxon>Weeksellaceae</taxon>
        <taxon>Chryseobacterium group</taxon>
        <taxon>Chryseobacterium</taxon>
    </lineage>
</organism>
<dbReference type="Proteomes" id="UP000054388">
    <property type="component" value="Unassembled WGS sequence"/>
</dbReference>
<evidence type="ECO:0000313" key="2">
    <source>
        <dbReference type="Proteomes" id="UP000054388"/>
    </source>
</evidence>
<accession>A0A101CJ12</accession>
<dbReference type="AlphaFoldDB" id="A0A101CJ12"/>